<keyword evidence="4" id="KW-1185">Reference proteome</keyword>
<accession>A0ABY7FGP4</accession>
<dbReference type="PANTHER" id="PTHR16058">
    <property type="entry name" value="DOUBLE ZINC RIBBON AND ANKYRIN REPEAT-CONTAINING PROTEIN 1"/>
    <property type="match status" value="1"/>
</dbReference>
<feature type="repeat" description="ANK" evidence="1">
    <location>
        <begin position="438"/>
        <end position="472"/>
    </location>
</feature>
<protein>
    <submittedName>
        <fullName evidence="3">DZAN1-like protein</fullName>
    </submittedName>
</protein>
<dbReference type="Gene3D" id="1.25.40.20">
    <property type="entry name" value="Ankyrin repeat-containing domain"/>
    <property type="match status" value="1"/>
</dbReference>
<gene>
    <name evidence="3" type="ORF">MAR_001749</name>
</gene>
<evidence type="ECO:0000313" key="3">
    <source>
        <dbReference type="EMBL" id="WAR19911.1"/>
    </source>
</evidence>
<evidence type="ECO:0000313" key="4">
    <source>
        <dbReference type="Proteomes" id="UP001164746"/>
    </source>
</evidence>
<feature type="compositionally biased region" description="Basic residues" evidence="2">
    <location>
        <begin position="161"/>
        <end position="171"/>
    </location>
</feature>
<dbReference type="Pfam" id="PF13287">
    <property type="entry name" value="Fn3_assoc"/>
    <property type="match status" value="1"/>
</dbReference>
<dbReference type="PROSITE" id="PS50297">
    <property type="entry name" value="ANK_REP_REGION"/>
    <property type="match status" value="1"/>
</dbReference>
<dbReference type="SMART" id="SM00248">
    <property type="entry name" value="ANK"/>
    <property type="match status" value="3"/>
</dbReference>
<feature type="repeat" description="ANK" evidence="1">
    <location>
        <begin position="402"/>
        <end position="434"/>
    </location>
</feature>
<dbReference type="PROSITE" id="PS50088">
    <property type="entry name" value="ANK_REPEAT"/>
    <property type="match status" value="2"/>
</dbReference>
<sequence>MKLHKELFPLTFGNLRLMETAQARQDAERAESNGAKIYYTINATKPDPFPKVGMAKYTMEYQGPFTLPAGKQTVKALALGADGIRESNVVTKVFEVEYVASPMMPPVDDDFEFQEDLEKQRTMLNVRRAQKDLMMSSKSAWTDVRNTNNRMGGMGIPLSSRSHRTPSPRRRQLPDNTTQAMRLQRETDFLKCVYCFADRPSDPYARFCNTCGNSVPPVPQTRIPPPEPGQASFVGQSAPPITGLDKKYLKCTKCNRVNRGEARFCDWCGAKAQWLPVSTPLGAPPRPSLTVATQTVGLFYPSTRGLEKEKAKEEEKIAYERQMRDRRPLLTAVSPGKGYWRKQVEHICQHIKAHTQNDAEFRALIGEPKMGKKQDGFLLKELGPGGDGDPSEGSDPNCVNKNNIPMLHIAAKNKRADSIPVLVDSGAEINKKGPSAIKGNTALHEAVSLGPSGGKVVDELLSCGADQNTKNDKGESPYDMAVKGGYENLVKKFAANLGQAQLDKLIKPKTKGS</sequence>
<dbReference type="Pfam" id="PF12796">
    <property type="entry name" value="Ank_2"/>
    <property type="match status" value="1"/>
</dbReference>
<name>A0ABY7FGP4_MYAAR</name>
<organism evidence="3 4">
    <name type="scientific">Mya arenaria</name>
    <name type="common">Soft-shell clam</name>
    <dbReference type="NCBI Taxonomy" id="6604"/>
    <lineage>
        <taxon>Eukaryota</taxon>
        <taxon>Metazoa</taxon>
        <taxon>Spiralia</taxon>
        <taxon>Lophotrochozoa</taxon>
        <taxon>Mollusca</taxon>
        <taxon>Bivalvia</taxon>
        <taxon>Autobranchia</taxon>
        <taxon>Heteroconchia</taxon>
        <taxon>Euheterodonta</taxon>
        <taxon>Imparidentia</taxon>
        <taxon>Neoheterodontei</taxon>
        <taxon>Myida</taxon>
        <taxon>Myoidea</taxon>
        <taxon>Myidae</taxon>
        <taxon>Mya</taxon>
    </lineage>
</organism>
<evidence type="ECO:0000256" key="2">
    <source>
        <dbReference type="SAM" id="MobiDB-lite"/>
    </source>
</evidence>
<dbReference type="InterPro" id="IPR036770">
    <property type="entry name" value="Ankyrin_rpt-contain_sf"/>
</dbReference>
<feature type="region of interest" description="Disordered" evidence="2">
    <location>
        <begin position="144"/>
        <end position="174"/>
    </location>
</feature>
<proteinExistence type="predicted"/>
<dbReference type="InterPro" id="IPR052481">
    <property type="entry name" value="DZAN1"/>
</dbReference>
<dbReference type="SUPFAM" id="SSF48403">
    <property type="entry name" value="Ankyrin repeat"/>
    <property type="match status" value="1"/>
</dbReference>
<dbReference type="PANTHER" id="PTHR16058:SF4">
    <property type="entry name" value="DOUBLE ZINC RIBBON AND ANKYRIN REPEAT-CONTAINING PROTEIN 1"/>
    <property type="match status" value="1"/>
</dbReference>
<evidence type="ECO:0000256" key="1">
    <source>
        <dbReference type="PROSITE-ProRule" id="PRU00023"/>
    </source>
</evidence>
<keyword evidence="1" id="KW-0040">ANK repeat</keyword>
<dbReference type="Proteomes" id="UP001164746">
    <property type="component" value="Chromosome 11"/>
</dbReference>
<feature type="region of interest" description="Disordered" evidence="2">
    <location>
        <begin position="380"/>
        <end position="399"/>
    </location>
</feature>
<reference evidence="3" key="1">
    <citation type="submission" date="2022-11" db="EMBL/GenBank/DDBJ databases">
        <title>Centuries of genome instability and evolution in soft-shell clam transmissible cancer (bioRxiv).</title>
        <authorList>
            <person name="Hart S.F.M."/>
            <person name="Yonemitsu M.A."/>
            <person name="Giersch R.M."/>
            <person name="Beal B.F."/>
            <person name="Arriagada G."/>
            <person name="Davis B.W."/>
            <person name="Ostrander E.A."/>
            <person name="Goff S.P."/>
            <person name="Metzger M.J."/>
        </authorList>
    </citation>
    <scope>NUCLEOTIDE SEQUENCE</scope>
    <source>
        <strain evidence="3">MELC-2E11</strain>
        <tissue evidence="3">Siphon/mantle</tissue>
    </source>
</reference>
<dbReference type="InterPro" id="IPR026876">
    <property type="entry name" value="Fn3_assoc_repeat"/>
</dbReference>
<dbReference type="InterPro" id="IPR002110">
    <property type="entry name" value="Ankyrin_rpt"/>
</dbReference>
<dbReference type="EMBL" id="CP111022">
    <property type="protein sequence ID" value="WAR19911.1"/>
    <property type="molecule type" value="Genomic_DNA"/>
</dbReference>